<feature type="compositionally biased region" description="Polar residues" evidence="1">
    <location>
        <begin position="228"/>
        <end position="267"/>
    </location>
</feature>
<sequence>MSKSETLSVKRYRSKKAQKKPQAPNVYEFMKYIQKKIYVHPFKTKRKLKNCILDPKRHKNGKVINAFLKILISEIDPSGNFDIMKSDFMNQAMMIYTNRKNEIDTLARTFHNLNGVDWNGKNYPKKKMSPKPLKKFSGGMGNINGYSKMNSKSREANSRFKFTSMSIKTKGIIPANISNVNRSINKNLHATTSHNASYTNSHKYKNYRKGNRFKKNRSSHNYDLAKSLQRSKLGSSYQNNESSYDQSIDSSNNRSMKSQSINLQDLSNDGFGKSRSIDHDKTNTREFSTRNINQQYKPFSPAKGPSASVNMKADKISSFGISQMLLDDLKSNKDDENELSAKKKTIEKNMPKNIITQPMTKRKRKKSSCSVASNDVYRNEDSRHFSHQQNKPIYIANLLSGGDPVSSRLVEEEKVCTSLEEAKSPSPTKPGAVGVPKKIQKSPSETHERNINSIFSHVPHGGALERLNNEERLNFLSEANLSKIDSSANCRQEKSVDLDFRSGAMLDRNSADFITNRVIHNNQLSKYLTKFIGNKDYRTTEERELDKCTFKPKFVNKKKFKNVKGKVSGAIKEKDHKSRERDIALFSASENIRGAIQSSQSVSRGLSADGRFNNSLSMSDGGFLFRTDDDETSTISVLNEMRSVPTIYSNKNVAGLGGILQFGYSHKFHAEKHYKNIIKPTVKSINKANTTFYGSCGRALSLSINQADASNVFKAKILTPIKSSNGLKTQRLFTNNLASKAKEVAHAHESPNKGELTNFSSEELEKIKKIHEIHFKVKRA</sequence>
<dbReference type="Proteomes" id="UP001295684">
    <property type="component" value="Unassembled WGS sequence"/>
</dbReference>
<accession>A0AAD1XU69</accession>
<proteinExistence type="predicted"/>
<dbReference type="EMBL" id="CAMPGE010020872">
    <property type="protein sequence ID" value="CAI2379062.1"/>
    <property type="molecule type" value="Genomic_DNA"/>
</dbReference>
<evidence type="ECO:0000256" key="1">
    <source>
        <dbReference type="SAM" id="MobiDB-lite"/>
    </source>
</evidence>
<keyword evidence="3" id="KW-1185">Reference proteome</keyword>
<feature type="region of interest" description="Disordered" evidence="1">
    <location>
        <begin position="418"/>
        <end position="447"/>
    </location>
</feature>
<feature type="compositionally biased region" description="Basic and acidic residues" evidence="1">
    <location>
        <begin position="275"/>
        <end position="287"/>
    </location>
</feature>
<organism evidence="2 3">
    <name type="scientific">Euplotes crassus</name>
    <dbReference type="NCBI Taxonomy" id="5936"/>
    <lineage>
        <taxon>Eukaryota</taxon>
        <taxon>Sar</taxon>
        <taxon>Alveolata</taxon>
        <taxon>Ciliophora</taxon>
        <taxon>Intramacronucleata</taxon>
        <taxon>Spirotrichea</taxon>
        <taxon>Hypotrichia</taxon>
        <taxon>Euplotida</taxon>
        <taxon>Euplotidae</taxon>
        <taxon>Moneuplotes</taxon>
    </lineage>
</organism>
<comment type="caution">
    <text evidence="2">The sequence shown here is derived from an EMBL/GenBank/DDBJ whole genome shotgun (WGS) entry which is preliminary data.</text>
</comment>
<dbReference type="AlphaFoldDB" id="A0AAD1XU69"/>
<gene>
    <name evidence="2" type="ORF">ECRASSUSDP1_LOCUS20470</name>
</gene>
<name>A0AAD1XU69_EUPCR</name>
<protein>
    <submittedName>
        <fullName evidence="2">Uncharacterized protein</fullName>
    </submittedName>
</protein>
<reference evidence="2" key="1">
    <citation type="submission" date="2023-07" db="EMBL/GenBank/DDBJ databases">
        <authorList>
            <consortium name="AG Swart"/>
            <person name="Singh M."/>
            <person name="Singh A."/>
            <person name="Seah K."/>
            <person name="Emmerich C."/>
        </authorList>
    </citation>
    <scope>NUCLEOTIDE SEQUENCE</scope>
    <source>
        <strain evidence="2">DP1</strain>
    </source>
</reference>
<feature type="region of interest" description="Disordered" evidence="1">
    <location>
        <begin position="191"/>
        <end position="287"/>
    </location>
</feature>
<feature type="compositionally biased region" description="Basic residues" evidence="1">
    <location>
        <begin position="202"/>
        <end position="218"/>
    </location>
</feature>
<evidence type="ECO:0000313" key="3">
    <source>
        <dbReference type="Proteomes" id="UP001295684"/>
    </source>
</evidence>
<evidence type="ECO:0000313" key="2">
    <source>
        <dbReference type="EMBL" id="CAI2379062.1"/>
    </source>
</evidence>
<feature type="compositionally biased region" description="Polar residues" evidence="1">
    <location>
        <begin position="191"/>
        <end position="201"/>
    </location>
</feature>